<dbReference type="AlphaFoldDB" id="A0AAV4GM92"/>
<feature type="region of interest" description="Disordered" evidence="1">
    <location>
        <begin position="1"/>
        <end position="25"/>
    </location>
</feature>
<name>A0AAV4GM92_9GAST</name>
<dbReference type="GO" id="GO:0005737">
    <property type="term" value="C:cytoplasm"/>
    <property type="evidence" value="ECO:0007669"/>
    <property type="project" value="TreeGrafter"/>
</dbReference>
<feature type="compositionally biased region" description="Polar residues" evidence="1">
    <location>
        <begin position="109"/>
        <end position="120"/>
    </location>
</feature>
<dbReference type="InterPro" id="IPR000719">
    <property type="entry name" value="Prot_kinase_dom"/>
</dbReference>
<gene>
    <name evidence="3" type="ORF">ElyMa_002448700</name>
</gene>
<keyword evidence="3" id="KW-0418">Kinase</keyword>
<keyword evidence="3" id="KW-0808">Transferase</keyword>
<sequence length="464" mass="52454">MAHKGDPKLRLQEESAETQEEVAPSAVDGSYVASLLNRLDSKRKISLNPLNGESCNLIYMLVASTTSKDELKRALEELGLINPVAKRKHEGEEISSENTHTPSKLRVTSKATLATSQLSNSEKHSEKQSSACSQGDANQVNVEEQNSARSETSDDCFKTLSELMEFEQDLNWAEWSLKRNSQQTNFNDSLQSAGDECLTEDNVPNQNDLSEINEDSDEEQKTNEREESPRDNKTSTPRAPKPRRIPRYKIPKKLESGVLDYVNWNFPIIDIYSAPLGAMDLRKLSYLGGPNKRNVILCEPIYDSSKKYVIKSDVRSSEGFLRELESLRDIKHANVLQPLSFRCLKTISFRVQRYFPNGTLATHIGKMPAAFIAMHFIKIAHALYYLHDNQVFHLDLRPEKIMIDDNNNPMISDFSKADHFKPGKTLIDIRKKTKAELASARRYGAKVSKLYLICYDSSSSSSLL</sequence>
<dbReference type="GO" id="GO:0005524">
    <property type="term" value="F:ATP binding"/>
    <property type="evidence" value="ECO:0007669"/>
    <property type="project" value="InterPro"/>
</dbReference>
<dbReference type="PANTHER" id="PTHR24361">
    <property type="entry name" value="MITOGEN-ACTIVATED KINASE KINASE KINASE"/>
    <property type="match status" value="1"/>
</dbReference>
<feature type="region of interest" description="Disordered" evidence="1">
    <location>
        <begin position="88"/>
        <end position="153"/>
    </location>
</feature>
<keyword evidence="4" id="KW-1185">Reference proteome</keyword>
<comment type="caution">
    <text evidence="3">The sequence shown here is derived from an EMBL/GenBank/DDBJ whole genome shotgun (WGS) entry which is preliminary data.</text>
</comment>
<protein>
    <submittedName>
        <fullName evidence="3">Serine/threonine protein kinase</fullName>
    </submittedName>
</protein>
<dbReference type="Gene3D" id="1.10.510.10">
    <property type="entry name" value="Transferase(Phosphotransferase) domain 1"/>
    <property type="match status" value="1"/>
</dbReference>
<feature type="compositionally biased region" description="Polar residues" evidence="1">
    <location>
        <begin position="128"/>
        <end position="150"/>
    </location>
</feature>
<dbReference type="Proteomes" id="UP000762676">
    <property type="component" value="Unassembled WGS sequence"/>
</dbReference>
<dbReference type="InterPro" id="IPR053235">
    <property type="entry name" value="Ser_Thr_kinase"/>
</dbReference>
<dbReference type="Pfam" id="PF00069">
    <property type="entry name" value="Pkinase"/>
    <property type="match status" value="1"/>
</dbReference>
<feature type="compositionally biased region" description="Basic and acidic residues" evidence="1">
    <location>
        <begin position="219"/>
        <end position="233"/>
    </location>
</feature>
<feature type="region of interest" description="Disordered" evidence="1">
    <location>
        <begin position="195"/>
        <end position="246"/>
    </location>
</feature>
<dbReference type="PANTHER" id="PTHR24361:SF613">
    <property type="entry name" value="NUCLEAR RECEPTOR-BINDING PROTEIN-RELATED"/>
    <property type="match status" value="1"/>
</dbReference>
<proteinExistence type="predicted"/>
<evidence type="ECO:0000313" key="3">
    <source>
        <dbReference type="EMBL" id="GFR85746.1"/>
    </source>
</evidence>
<keyword evidence="3" id="KW-0723">Serine/threonine-protein kinase</keyword>
<feature type="compositionally biased region" description="Basic and acidic residues" evidence="1">
    <location>
        <begin position="1"/>
        <end position="13"/>
    </location>
</feature>
<dbReference type="SUPFAM" id="SSF56112">
    <property type="entry name" value="Protein kinase-like (PK-like)"/>
    <property type="match status" value="1"/>
</dbReference>
<evidence type="ECO:0000259" key="2">
    <source>
        <dbReference type="PROSITE" id="PS50011"/>
    </source>
</evidence>
<dbReference type="GO" id="GO:0004674">
    <property type="term" value="F:protein serine/threonine kinase activity"/>
    <property type="evidence" value="ECO:0007669"/>
    <property type="project" value="UniProtKB-KW"/>
</dbReference>
<dbReference type="InterPro" id="IPR011009">
    <property type="entry name" value="Kinase-like_dom_sf"/>
</dbReference>
<evidence type="ECO:0000313" key="4">
    <source>
        <dbReference type="Proteomes" id="UP000762676"/>
    </source>
</evidence>
<evidence type="ECO:0000256" key="1">
    <source>
        <dbReference type="SAM" id="MobiDB-lite"/>
    </source>
</evidence>
<dbReference type="EMBL" id="BMAT01005035">
    <property type="protein sequence ID" value="GFR85746.1"/>
    <property type="molecule type" value="Genomic_DNA"/>
</dbReference>
<accession>A0AAV4GM92</accession>
<dbReference type="PROSITE" id="PS50011">
    <property type="entry name" value="PROTEIN_KINASE_DOM"/>
    <property type="match status" value="1"/>
</dbReference>
<organism evidence="3 4">
    <name type="scientific">Elysia marginata</name>
    <dbReference type="NCBI Taxonomy" id="1093978"/>
    <lineage>
        <taxon>Eukaryota</taxon>
        <taxon>Metazoa</taxon>
        <taxon>Spiralia</taxon>
        <taxon>Lophotrochozoa</taxon>
        <taxon>Mollusca</taxon>
        <taxon>Gastropoda</taxon>
        <taxon>Heterobranchia</taxon>
        <taxon>Euthyneura</taxon>
        <taxon>Panpulmonata</taxon>
        <taxon>Sacoglossa</taxon>
        <taxon>Placobranchoidea</taxon>
        <taxon>Plakobranchidae</taxon>
        <taxon>Elysia</taxon>
    </lineage>
</organism>
<reference evidence="3 4" key="1">
    <citation type="journal article" date="2021" name="Elife">
        <title>Chloroplast acquisition without the gene transfer in kleptoplastic sea slugs, Plakobranchus ocellatus.</title>
        <authorList>
            <person name="Maeda T."/>
            <person name="Takahashi S."/>
            <person name="Yoshida T."/>
            <person name="Shimamura S."/>
            <person name="Takaki Y."/>
            <person name="Nagai Y."/>
            <person name="Toyoda A."/>
            <person name="Suzuki Y."/>
            <person name="Arimoto A."/>
            <person name="Ishii H."/>
            <person name="Satoh N."/>
            <person name="Nishiyama T."/>
            <person name="Hasebe M."/>
            <person name="Maruyama T."/>
            <person name="Minagawa J."/>
            <person name="Obokata J."/>
            <person name="Shigenobu S."/>
        </authorList>
    </citation>
    <scope>NUCLEOTIDE SEQUENCE [LARGE SCALE GENOMIC DNA]</scope>
</reference>
<dbReference type="SMART" id="SM00220">
    <property type="entry name" value="S_TKc"/>
    <property type="match status" value="1"/>
</dbReference>
<feature type="domain" description="Protein kinase" evidence="2">
    <location>
        <begin position="281"/>
        <end position="464"/>
    </location>
</feature>